<keyword evidence="2" id="KW-0732">Signal</keyword>
<keyword evidence="1" id="KW-0812">Transmembrane</keyword>
<name>A0A4P9XTS0_9FUNG</name>
<proteinExistence type="predicted"/>
<feature type="transmembrane region" description="Helical" evidence="1">
    <location>
        <begin position="87"/>
        <end position="108"/>
    </location>
</feature>
<organism evidence="3 4">
    <name type="scientific">Thamnocephalis sphaerospora</name>
    <dbReference type="NCBI Taxonomy" id="78915"/>
    <lineage>
        <taxon>Eukaryota</taxon>
        <taxon>Fungi</taxon>
        <taxon>Fungi incertae sedis</taxon>
        <taxon>Zoopagomycota</taxon>
        <taxon>Zoopagomycotina</taxon>
        <taxon>Zoopagomycetes</taxon>
        <taxon>Zoopagales</taxon>
        <taxon>Sigmoideomycetaceae</taxon>
        <taxon>Thamnocephalis</taxon>
    </lineage>
</organism>
<dbReference type="OrthoDB" id="2131449at2759"/>
<feature type="transmembrane region" description="Helical" evidence="1">
    <location>
        <begin position="248"/>
        <end position="270"/>
    </location>
</feature>
<evidence type="ECO:0000313" key="4">
    <source>
        <dbReference type="Proteomes" id="UP000271241"/>
    </source>
</evidence>
<feature type="transmembrane region" description="Helical" evidence="1">
    <location>
        <begin position="172"/>
        <end position="191"/>
    </location>
</feature>
<feature type="signal peptide" evidence="2">
    <location>
        <begin position="1"/>
        <end position="21"/>
    </location>
</feature>
<keyword evidence="4" id="KW-1185">Reference proteome</keyword>
<evidence type="ECO:0000256" key="2">
    <source>
        <dbReference type="SAM" id="SignalP"/>
    </source>
</evidence>
<dbReference type="Proteomes" id="UP000271241">
    <property type="component" value="Unassembled WGS sequence"/>
</dbReference>
<accession>A0A4P9XTS0</accession>
<protein>
    <recommendedName>
        <fullName evidence="5">Hemolysin-III related-domain-containing protein</fullName>
    </recommendedName>
</protein>
<dbReference type="AlphaFoldDB" id="A0A4P9XTS0"/>
<reference evidence="4" key="1">
    <citation type="journal article" date="2018" name="Nat. Microbiol.">
        <title>Leveraging single-cell genomics to expand the fungal tree of life.</title>
        <authorList>
            <person name="Ahrendt S.R."/>
            <person name="Quandt C.A."/>
            <person name="Ciobanu D."/>
            <person name="Clum A."/>
            <person name="Salamov A."/>
            <person name="Andreopoulos B."/>
            <person name="Cheng J.F."/>
            <person name="Woyke T."/>
            <person name="Pelin A."/>
            <person name="Henrissat B."/>
            <person name="Reynolds N.K."/>
            <person name="Benny G.L."/>
            <person name="Smith M.E."/>
            <person name="James T.Y."/>
            <person name="Grigoriev I.V."/>
        </authorList>
    </citation>
    <scope>NUCLEOTIDE SEQUENCE [LARGE SCALE GENOMIC DNA]</scope>
    <source>
        <strain evidence="4">RSA 1356</strain>
    </source>
</reference>
<evidence type="ECO:0000313" key="3">
    <source>
        <dbReference type="EMBL" id="RKP09577.1"/>
    </source>
</evidence>
<feature type="transmembrane region" description="Helical" evidence="1">
    <location>
        <begin position="142"/>
        <end position="160"/>
    </location>
</feature>
<sequence length="280" mass="30749">MSNAALWTSVLAGWFAWESRSSSSSAGKKTNHAVSRRRASFHVRHCEAAARATQGACLLEKPLWTRLWEPATVVTMEQKYAVCCGAAEFWCSITSLVFAAPCLVYLVFPFEVIPWQAHVCCIFSLCTATASALYHWTLYKLFSSLDAAIACLTVHLYTLLIANEVWPEHSGWLADPTVWGVSAFAVLAHILRRWEHTARPTVQLMGIIIVLYSYSLIYLGLWGAAVAGWIGIFCFLADRKGIAAVHSAWHIGGGLSLGATAYAVLLRQLAAHDADTFILA</sequence>
<evidence type="ECO:0000256" key="1">
    <source>
        <dbReference type="SAM" id="Phobius"/>
    </source>
</evidence>
<feature type="transmembrane region" description="Helical" evidence="1">
    <location>
        <begin position="211"/>
        <end position="236"/>
    </location>
</feature>
<keyword evidence="1" id="KW-0472">Membrane</keyword>
<dbReference type="EMBL" id="KZ992503">
    <property type="protein sequence ID" value="RKP09577.1"/>
    <property type="molecule type" value="Genomic_DNA"/>
</dbReference>
<feature type="transmembrane region" description="Helical" evidence="1">
    <location>
        <begin position="115"/>
        <end position="136"/>
    </location>
</feature>
<keyword evidence="1" id="KW-1133">Transmembrane helix</keyword>
<evidence type="ECO:0008006" key="5">
    <source>
        <dbReference type="Google" id="ProtNLM"/>
    </source>
</evidence>
<feature type="chain" id="PRO_5020663998" description="Hemolysin-III related-domain-containing protein" evidence="2">
    <location>
        <begin position="22"/>
        <end position="280"/>
    </location>
</feature>
<gene>
    <name evidence="3" type="ORF">THASP1DRAFT_28630</name>
</gene>